<dbReference type="AlphaFoldDB" id="A0AAD2D6N9"/>
<proteinExistence type="predicted"/>
<name>A0AAD2D6N9_EUPCR</name>
<evidence type="ECO:0000313" key="2">
    <source>
        <dbReference type="Proteomes" id="UP001295684"/>
    </source>
</evidence>
<comment type="caution">
    <text evidence="1">The sequence shown here is derived from an EMBL/GenBank/DDBJ whole genome shotgun (WGS) entry which is preliminary data.</text>
</comment>
<protein>
    <submittedName>
        <fullName evidence="1">Uncharacterized protein</fullName>
    </submittedName>
</protein>
<evidence type="ECO:0000313" key="1">
    <source>
        <dbReference type="EMBL" id="CAI2383239.1"/>
    </source>
</evidence>
<dbReference type="EMBL" id="CAMPGE010025486">
    <property type="protein sequence ID" value="CAI2383239.1"/>
    <property type="molecule type" value="Genomic_DNA"/>
</dbReference>
<reference evidence="1" key="1">
    <citation type="submission" date="2023-07" db="EMBL/GenBank/DDBJ databases">
        <authorList>
            <consortium name="AG Swart"/>
            <person name="Singh M."/>
            <person name="Singh A."/>
            <person name="Seah K."/>
            <person name="Emmerich C."/>
        </authorList>
    </citation>
    <scope>NUCLEOTIDE SEQUENCE</scope>
    <source>
        <strain evidence="1">DP1</strain>
    </source>
</reference>
<keyword evidence="2" id="KW-1185">Reference proteome</keyword>
<dbReference type="Proteomes" id="UP001295684">
    <property type="component" value="Unassembled WGS sequence"/>
</dbReference>
<gene>
    <name evidence="1" type="ORF">ECRASSUSDP1_LOCUS24734</name>
</gene>
<sequence>MANLPKYTDDDFNNKGMEVDFNLKKVFDMPTIEQMIFFHVNFDKCRKEIIRFENARNTINSTIKHPKETKAEALSLLKCHSENLTFEPACLESFNDARECLFKLDGQMRLCHNELELFEECVHDPVRFDKFTKLATPAQRIPKEYFTSMLQKDYYN</sequence>
<accession>A0AAD2D6N9</accession>
<organism evidence="1 2">
    <name type="scientific">Euplotes crassus</name>
    <dbReference type="NCBI Taxonomy" id="5936"/>
    <lineage>
        <taxon>Eukaryota</taxon>
        <taxon>Sar</taxon>
        <taxon>Alveolata</taxon>
        <taxon>Ciliophora</taxon>
        <taxon>Intramacronucleata</taxon>
        <taxon>Spirotrichea</taxon>
        <taxon>Hypotrichia</taxon>
        <taxon>Euplotida</taxon>
        <taxon>Euplotidae</taxon>
        <taxon>Moneuplotes</taxon>
    </lineage>
</organism>